<dbReference type="Proteomes" id="UP000608890">
    <property type="component" value="Unassembled WGS sequence"/>
</dbReference>
<reference evidence="2" key="2">
    <citation type="submission" date="2020-09" db="EMBL/GenBank/DDBJ databases">
        <authorList>
            <person name="Sun Q."/>
            <person name="Zhou Y."/>
        </authorList>
    </citation>
    <scope>NUCLEOTIDE SEQUENCE</scope>
    <source>
        <strain evidence="2">CGMCC 4.7312</strain>
    </source>
</reference>
<feature type="compositionally biased region" description="Pro residues" evidence="1">
    <location>
        <begin position="43"/>
        <end position="65"/>
    </location>
</feature>
<keyword evidence="3" id="KW-1185">Reference proteome</keyword>
<dbReference type="AlphaFoldDB" id="A0A917U1R3"/>
<dbReference type="RefSeq" id="WP_229706040.1">
    <property type="nucleotide sequence ID" value="NZ_BMNB01000017.1"/>
</dbReference>
<feature type="region of interest" description="Disordered" evidence="1">
    <location>
        <begin position="1"/>
        <end position="70"/>
    </location>
</feature>
<proteinExistence type="predicted"/>
<evidence type="ECO:0000313" key="2">
    <source>
        <dbReference type="EMBL" id="GGM49428.1"/>
    </source>
</evidence>
<accession>A0A917U1R3</accession>
<comment type="caution">
    <text evidence="2">The sequence shown here is derived from an EMBL/GenBank/DDBJ whole genome shotgun (WGS) entry which is preliminary data.</text>
</comment>
<gene>
    <name evidence="2" type="ORF">GCM10011608_37980</name>
</gene>
<evidence type="ECO:0000256" key="1">
    <source>
        <dbReference type="SAM" id="MobiDB-lite"/>
    </source>
</evidence>
<sequence>MSSYRDPAPRGDVYPSEEEIDPTGSGVEPASGPASGYFASQPGPQPNPAPGPAPTPVPTPGPPPRVEGGACSIVSRHLDGSVEVITVLRAPAH</sequence>
<organism evidence="2 3">
    <name type="scientific">Micromonospora sonchi</name>
    <dbReference type="NCBI Taxonomy" id="1763543"/>
    <lineage>
        <taxon>Bacteria</taxon>
        <taxon>Bacillati</taxon>
        <taxon>Actinomycetota</taxon>
        <taxon>Actinomycetes</taxon>
        <taxon>Micromonosporales</taxon>
        <taxon>Micromonosporaceae</taxon>
        <taxon>Micromonospora</taxon>
    </lineage>
</organism>
<dbReference type="EMBL" id="BMNB01000017">
    <property type="protein sequence ID" value="GGM49428.1"/>
    <property type="molecule type" value="Genomic_DNA"/>
</dbReference>
<evidence type="ECO:0000313" key="3">
    <source>
        <dbReference type="Proteomes" id="UP000608890"/>
    </source>
</evidence>
<reference evidence="2" key="1">
    <citation type="journal article" date="2014" name="Int. J. Syst. Evol. Microbiol.">
        <title>Complete genome sequence of Corynebacterium casei LMG S-19264T (=DSM 44701T), isolated from a smear-ripened cheese.</title>
        <authorList>
            <consortium name="US DOE Joint Genome Institute (JGI-PGF)"/>
            <person name="Walter F."/>
            <person name="Albersmeier A."/>
            <person name="Kalinowski J."/>
            <person name="Ruckert C."/>
        </authorList>
    </citation>
    <scope>NUCLEOTIDE SEQUENCE</scope>
    <source>
        <strain evidence="2">CGMCC 4.7312</strain>
    </source>
</reference>
<protein>
    <submittedName>
        <fullName evidence="2">Uncharacterized protein</fullName>
    </submittedName>
</protein>
<name>A0A917U1R3_9ACTN</name>